<evidence type="ECO:0000313" key="2">
    <source>
        <dbReference type="WBParaSite" id="Csp11.Scaffold630.g17424.t1"/>
    </source>
</evidence>
<accession>A0A1I7UME7</accession>
<protein>
    <submittedName>
        <fullName evidence="2">Ovule protein</fullName>
    </submittedName>
</protein>
<sequence>MPINYFRVYMSATVSARQISSIPSNLTPITLLPPFSSSFQSSSYFIRKQNFYFLPIHVADCLLQWGYPRGLLRNLHRVMQSDLCLSFIRSPPLPFFFRFSFALEFYS</sequence>
<name>A0A1I7UME7_9PELO</name>
<dbReference type="WBParaSite" id="Csp11.Scaffold630.g17424.t1">
    <property type="protein sequence ID" value="Csp11.Scaffold630.g17424.t1"/>
    <property type="gene ID" value="Csp11.Scaffold630.g17424"/>
</dbReference>
<reference evidence="2" key="1">
    <citation type="submission" date="2016-11" db="UniProtKB">
        <authorList>
            <consortium name="WormBaseParasite"/>
        </authorList>
    </citation>
    <scope>IDENTIFICATION</scope>
</reference>
<organism evidence="1 2">
    <name type="scientific">Caenorhabditis tropicalis</name>
    <dbReference type="NCBI Taxonomy" id="1561998"/>
    <lineage>
        <taxon>Eukaryota</taxon>
        <taxon>Metazoa</taxon>
        <taxon>Ecdysozoa</taxon>
        <taxon>Nematoda</taxon>
        <taxon>Chromadorea</taxon>
        <taxon>Rhabditida</taxon>
        <taxon>Rhabditina</taxon>
        <taxon>Rhabditomorpha</taxon>
        <taxon>Rhabditoidea</taxon>
        <taxon>Rhabditidae</taxon>
        <taxon>Peloderinae</taxon>
        <taxon>Caenorhabditis</taxon>
    </lineage>
</organism>
<evidence type="ECO:0000313" key="1">
    <source>
        <dbReference type="Proteomes" id="UP000095282"/>
    </source>
</evidence>
<proteinExistence type="predicted"/>
<dbReference type="AlphaFoldDB" id="A0A1I7UME7"/>
<dbReference type="Proteomes" id="UP000095282">
    <property type="component" value="Unplaced"/>
</dbReference>
<keyword evidence="1" id="KW-1185">Reference proteome</keyword>